<feature type="signal peptide" evidence="4">
    <location>
        <begin position="1"/>
        <end position="20"/>
    </location>
</feature>
<comment type="similarity">
    <text evidence="1">Belongs to the AAA ATPase family. RarA/MGS1/WRNIP1 subfamily.</text>
</comment>
<dbReference type="InterPro" id="IPR003959">
    <property type="entry name" value="ATPase_AAA_core"/>
</dbReference>
<name>A0A7R9PL90_TIMGE</name>
<dbReference type="GO" id="GO:0003677">
    <property type="term" value="F:DNA binding"/>
    <property type="evidence" value="ECO:0007669"/>
    <property type="project" value="InterPro"/>
</dbReference>
<dbReference type="Gene3D" id="3.40.50.300">
    <property type="entry name" value="P-loop containing nucleotide triphosphate hydrolases"/>
    <property type="match status" value="1"/>
</dbReference>
<dbReference type="Pfam" id="PF12002">
    <property type="entry name" value="MgsA_C"/>
    <property type="match status" value="1"/>
</dbReference>
<evidence type="ECO:0000256" key="4">
    <source>
        <dbReference type="SAM" id="SignalP"/>
    </source>
</evidence>
<feature type="domain" description="AAA+ ATPase" evidence="5">
    <location>
        <begin position="145"/>
        <end position="267"/>
    </location>
</feature>
<evidence type="ECO:0000259" key="5">
    <source>
        <dbReference type="SMART" id="SM00382"/>
    </source>
</evidence>
<sequence length="458" mass="51480">MKSHIHSLNLLLEVVRILSAIKSSSLVMACWTVRERNTDYGPTDMESVALDPIYRVHKLYHILIVLKSLEMKITSTQSSKEFERLGTTHILVIQDEDNMEDSVNLIVSTVPLAEQMRPVDLTCFVGQNHVLGQDKVLRTLLQKQDIPSMILWGPPGCGKTTLAHIIAKQCRGGAGRVRFVKLSATMSGVNEIKEAVKVAKNELGFKRRTILFMDEIHRFNKLQQDIFLPHIESGTITLIGATTENPSFSLNSALLSRCRVIVLEKLDTESLVTILTRAVRGVGGRVVHQGLTSSEQDTPRGVLGPLQYRMLHRFLMDSETVLWLAEMCDGDARIALNSLQLALQSQDSIPGRILMISLDDIKDGVKRSHLLYDKKGEEHYNIISAMHKSIRASDDNAALYWLTRMLQGGEDPVFIARRLVRAASEDIGTVRLSRLMLRAYLWFVSTALKFIDKIDISR</sequence>
<dbReference type="InterPro" id="IPR003593">
    <property type="entry name" value="AAA+_ATPase"/>
</dbReference>
<dbReference type="InterPro" id="IPR008921">
    <property type="entry name" value="DNA_pol3_clamp-load_cplx_C"/>
</dbReference>
<dbReference type="Gene3D" id="1.20.272.10">
    <property type="match status" value="1"/>
</dbReference>
<proteinExistence type="inferred from homology"/>
<dbReference type="FunFam" id="3.40.50.300:FF:000137">
    <property type="entry name" value="Replication-associated recombination protein A"/>
    <property type="match status" value="1"/>
</dbReference>
<evidence type="ECO:0000256" key="3">
    <source>
        <dbReference type="ARBA" id="ARBA00022840"/>
    </source>
</evidence>
<dbReference type="CDD" id="cd00009">
    <property type="entry name" value="AAA"/>
    <property type="match status" value="1"/>
</dbReference>
<evidence type="ECO:0000256" key="1">
    <source>
        <dbReference type="ARBA" id="ARBA00008959"/>
    </source>
</evidence>
<dbReference type="CDD" id="cd18139">
    <property type="entry name" value="HLD_clamp_RarA"/>
    <property type="match status" value="1"/>
</dbReference>
<protein>
    <recommendedName>
        <fullName evidence="5">AAA+ ATPase domain-containing protein</fullName>
    </recommendedName>
</protein>
<dbReference type="PANTHER" id="PTHR13779">
    <property type="entry name" value="WERNER HELICASE-INTERACTING PROTEIN 1 FAMILY MEMBER"/>
    <property type="match status" value="1"/>
</dbReference>
<dbReference type="SUPFAM" id="SSF52540">
    <property type="entry name" value="P-loop containing nucleoside triphosphate hydrolases"/>
    <property type="match status" value="1"/>
</dbReference>
<dbReference type="Pfam" id="PF16193">
    <property type="entry name" value="AAA_assoc_2"/>
    <property type="match status" value="1"/>
</dbReference>
<dbReference type="GO" id="GO:0017116">
    <property type="term" value="F:single-stranded DNA helicase activity"/>
    <property type="evidence" value="ECO:0007669"/>
    <property type="project" value="TreeGrafter"/>
</dbReference>
<accession>A0A7R9PL90</accession>
<dbReference type="GO" id="GO:0008047">
    <property type="term" value="F:enzyme activator activity"/>
    <property type="evidence" value="ECO:0007669"/>
    <property type="project" value="TreeGrafter"/>
</dbReference>
<evidence type="ECO:0000313" key="6">
    <source>
        <dbReference type="EMBL" id="CAD7593218.1"/>
    </source>
</evidence>
<dbReference type="GO" id="GO:0006261">
    <property type="term" value="P:DNA-templated DNA replication"/>
    <property type="evidence" value="ECO:0007669"/>
    <property type="project" value="TreeGrafter"/>
</dbReference>
<keyword evidence="4" id="KW-0732">Signal</keyword>
<dbReference type="Pfam" id="PF00004">
    <property type="entry name" value="AAA"/>
    <property type="match status" value="1"/>
</dbReference>
<organism evidence="6">
    <name type="scientific">Timema genevievae</name>
    <name type="common">Walking stick</name>
    <dbReference type="NCBI Taxonomy" id="629358"/>
    <lineage>
        <taxon>Eukaryota</taxon>
        <taxon>Metazoa</taxon>
        <taxon>Ecdysozoa</taxon>
        <taxon>Arthropoda</taxon>
        <taxon>Hexapoda</taxon>
        <taxon>Insecta</taxon>
        <taxon>Pterygota</taxon>
        <taxon>Neoptera</taxon>
        <taxon>Polyneoptera</taxon>
        <taxon>Phasmatodea</taxon>
        <taxon>Timematodea</taxon>
        <taxon>Timematoidea</taxon>
        <taxon>Timematidae</taxon>
        <taxon>Timema</taxon>
    </lineage>
</organism>
<dbReference type="InterPro" id="IPR027417">
    <property type="entry name" value="P-loop_NTPase"/>
</dbReference>
<dbReference type="InterPro" id="IPR021886">
    <property type="entry name" value="MgsA_C"/>
</dbReference>
<dbReference type="Gene3D" id="1.10.8.60">
    <property type="match status" value="1"/>
</dbReference>
<keyword evidence="2" id="KW-0547">Nucleotide-binding</keyword>
<dbReference type="GO" id="GO:0016887">
    <property type="term" value="F:ATP hydrolysis activity"/>
    <property type="evidence" value="ECO:0007669"/>
    <property type="project" value="InterPro"/>
</dbReference>
<dbReference type="SMART" id="SM00382">
    <property type="entry name" value="AAA"/>
    <property type="match status" value="1"/>
</dbReference>
<dbReference type="SUPFAM" id="SSF48019">
    <property type="entry name" value="post-AAA+ oligomerization domain-like"/>
    <property type="match status" value="1"/>
</dbReference>
<feature type="chain" id="PRO_5031344260" description="AAA+ ATPase domain-containing protein" evidence="4">
    <location>
        <begin position="21"/>
        <end position="458"/>
    </location>
</feature>
<dbReference type="AlphaFoldDB" id="A0A7R9PL90"/>
<reference evidence="6" key="1">
    <citation type="submission" date="2020-11" db="EMBL/GenBank/DDBJ databases">
        <authorList>
            <person name="Tran Van P."/>
        </authorList>
    </citation>
    <scope>NUCLEOTIDE SEQUENCE</scope>
</reference>
<dbReference type="GO" id="GO:0005524">
    <property type="term" value="F:ATP binding"/>
    <property type="evidence" value="ECO:0007669"/>
    <property type="project" value="UniProtKB-KW"/>
</dbReference>
<dbReference type="InterPro" id="IPR032423">
    <property type="entry name" value="AAA_assoc_2"/>
</dbReference>
<dbReference type="EMBL" id="OE840916">
    <property type="protein sequence ID" value="CAD7593218.1"/>
    <property type="molecule type" value="Genomic_DNA"/>
</dbReference>
<dbReference type="GO" id="GO:0000731">
    <property type="term" value="P:DNA synthesis involved in DNA repair"/>
    <property type="evidence" value="ECO:0007669"/>
    <property type="project" value="TreeGrafter"/>
</dbReference>
<gene>
    <name evidence="6" type="ORF">TGEB3V08_LOCUS5244</name>
</gene>
<dbReference type="PANTHER" id="PTHR13779:SF7">
    <property type="entry name" value="ATPASE WRNIP1"/>
    <property type="match status" value="1"/>
</dbReference>
<evidence type="ECO:0000256" key="2">
    <source>
        <dbReference type="ARBA" id="ARBA00022741"/>
    </source>
</evidence>
<dbReference type="GO" id="GO:0005634">
    <property type="term" value="C:nucleus"/>
    <property type="evidence" value="ECO:0007669"/>
    <property type="project" value="TreeGrafter"/>
</dbReference>
<dbReference type="InterPro" id="IPR051314">
    <property type="entry name" value="AAA_ATPase_RarA/MGS1/WRNIP1"/>
</dbReference>
<keyword evidence="3" id="KW-0067">ATP-binding</keyword>